<evidence type="ECO:0000256" key="5">
    <source>
        <dbReference type="ARBA" id="ARBA00023004"/>
    </source>
</evidence>
<sequence>MFVAYVKPVPWVMNAASNIPYADRAVRPFRDYCSSLVDEKMSVEREEKEMPSNIISWILREYRKKTPYAPKTRNALNSDARTIATAGADTSSNTLTSALFYLARNPSFYTRLQSEVAGVFPGGPETFSYDVLSKNLSAVPMLDAVINETLRLRPAVPSGNPRVTPPEGLTIPLVDKSGNKEDLFIPGDVDVYVPPYWVHRDPNYFPDPEAFLPDRWLGGATDRETTEGSLSRGKRQRGDSYTIGPREMEVFFPFQVGQFACPGKNLAMWEMRSFLARMALRFDFDFAGPSAKDAGAAFEHGMRDTFVITLEPLWMRFKESA</sequence>
<evidence type="ECO:0000313" key="8">
    <source>
        <dbReference type="EMBL" id="KKY39112.1"/>
    </source>
</evidence>
<evidence type="ECO:0000256" key="3">
    <source>
        <dbReference type="ARBA" id="ARBA00022617"/>
    </source>
</evidence>
<name>A0A0G2FY95_9PEZI</name>
<comment type="caution">
    <text evidence="8">The sequence shown here is derived from an EMBL/GenBank/DDBJ whole genome shotgun (WGS) entry which is preliminary data.</text>
</comment>
<keyword evidence="5 7" id="KW-0408">Iron</keyword>
<dbReference type="InterPro" id="IPR050121">
    <property type="entry name" value="Cytochrome_P450_monoxygenase"/>
</dbReference>
<dbReference type="GO" id="GO:0020037">
    <property type="term" value="F:heme binding"/>
    <property type="evidence" value="ECO:0007669"/>
    <property type="project" value="InterPro"/>
</dbReference>
<keyword evidence="3 7" id="KW-0349">Heme</keyword>
<evidence type="ECO:0000256" key="7">
    <source>
        <dbReference type="PIRSR" id="PIRSR602403-1"/>
    </source>
</evidence>
<comment type="similarity">
    <text evidence="2">Belongs to the cytochrome P450 family.</text>
</comment>
<dbReference type="InterPro" id="IPR001128">
    <property type="entry name" value="Cyt_P450"/>
</dbReference>
<organism evidence="8 9">
    <name type="scientific">Diaporthe ampelina</name>
    <dbReference type="NCBI Taxonomy" id="1214573"/>
    <lineage>
        <taxon>Eukaryota</taxon>
        <taxon>Fungi</taxon>
        <taxon>Dikarya</taxon>
        <taxon>Ascomycota</taxon>
        <taxon>Pezizomycotina</taxon>
        <taxon>Sordariomycetes</taxon>
        <taxon>Sordariomycetidae</taxon>
        <taxon>Diaporthales</taxon>
        <taxon>Diaporthaceae</taxon>
        <taxon>Diaporthe</taxon>
    </lineage>
</organism>
<dbReference type="GO" id="GO:0005506">
    <property type="term" value="F:iron ion binding"/>
    <property type="evidence" value="ECO:0007669"/>
    <property type="project" value="InterPro"/>
</dbReference>
<evidence type="ECO:0000256" key="1">
    <source>
        <dbReference type="ARBA" id="ARBA00001971"/>
    </source>
</evidence>
<keyword evidence="9" id="KW-1185">Reference proteome</keyword>
<evidence type="ECO:0000256" key="6">
    <source>
        <dbReference type="ARBA" id="ARBA00023033"/>
    </source>
</evidence>
<dbReference type="AlphaFoldDB" id="A0A0G2FY95"/>
<proteinExistence type="inferred from homology"/>
<comment type="cofactor">
    <cofactor evidence="1 7">
        <name>heme</name>
        <dbReference type="ChEBI" id="CHEBI:30413"/>
    </cofactor>
</comment>
<dbReference type="EMBL" id="LCUC01000033">
    <property type="protein sequence ID" value="KKY39112.1"/>
    <property type="molecule type" value="Genomic_DNA"/>
</dbReference>
<dbReference type="Gene3D" id="1.10.630.10">
    <property type="entry name" value="Cytochrome P450"/>
    <property type="match status" value="1"/>
</dbReference>
<evidence type="ECO:0000256" key="2">
    <source>
        <dbReference type="ARBA" id="ARBA00010617"/>
    </source>
</evidence>
<keyword evidence="6" id="KW-0503">Monooxygenase</keyword>
<dbReference type="InterPro" id="IPR002403">
    <property type="entry name" value="Cyt_P450_E_grp-IV"/>
</dbReference>
<keyword evidence="4 7" id="KW-0479">Metal-binding</keyword>
<evidence type="ECO:0000256" key="4">
    <source>
        <dbReference type="ARBA" id="ARBA00022723"/>
    </source>
</evidence>
<dbReference type="InterPro" id="IPR036396">
    <property type="entry name" value="Cyt_P450_sf"/>
</dbReference>
<feature type="binding site" description="axial binding residue" evidence="7">
    <location>
        <position position="261"/>
    </location>
    <ligand>
        <name>heme</name>
        <dbReference type="ChEBI" id="CHEBI:30413"/>
    </ligand>
    <ligandPart>
        <name>Fe</name>
        <dbReference type="ChEBI" id="CHEBI:18248"/>
    </ligandPart>
</feature>
<keyword evidence="6" id="KW-0560">Oxidoreductase</keyword>
<evidence type="ECO:0000313" key="9">
    <source>
        <dbReference type="Proteomes" id="UP000034680"/>
    </source>
</evidence>
<dbReference type="PRINTS" id="PR00465">
    <property type="entry name" value="EP450IV"/>
</dbReference>
<dbReference type="GO" id="GO:0016705">
    <property type="term" value="F:oxidoreductase activity, acting on paired donors, with incorporation or reduction of molecular oxygen"/>
    <property type="evidence" value="ECO:0007669"/>
    <property type="project" value="InterPro"/>
</dbReference>
<dbReference type="PRINTS" id="PR00385">
    <property type="entry name" value="P450"/>
</dbReference>
<dbReference type="STRING" id="1214573.A0A0G2FY95"/>
<protein>
    <submittedName>
        <fullName evidence="8">Putative cytochrome p450</fullName>
    </submittedName>
</protein>
<dbReference type="Proteomes" id="UP000034680">
    <property type="component" value="Unassembled WGS sequence"/>
</dbReference>
<dbReference type="PANTHER" id="PTHR24305">
    <property type="entry name" value="CYTOCHROME P450"/>
    <property type="match status" value="1"/>
</dbReference>
<reference evidence="8 9" key="1">
    <citation type="submission" date="2015-05" db="EMBL/GenBank/DDBJ databases">
        <title>Distinctive expansion of gene families associated with plant cell wall degradation and secondary metabolism in the genomes of grapevine trunk pathogens.</title>
        <authorList>
            <person name="Lawrence D.P."/>
            <person name="Travadon R."/>
            <person name="Rolshausen P.E."/>
            <person name="Baumgartner K."/>
        </authorList>
    </citation>
    <scope>NUCLEOTIDE SEQUENCE [LARGE SCALE GENOMIC DNA]</scope>
    <source>
        <strain evidence="8">DA912</strain>
    </source>
</reference>
<dbReference type="OrthoDB" id="6692864at2759"/>
<dbReference type="PANTHER" id="PTHR24305:SF78">
    <property type="entry name" value="P450, PUTATIVE (EUROFUNG)-RELATED"/>
    <property type="match status" value="1"/>
</dbReference>
<dbReference type="SUPFAM" id="SSF48264">
    <property type="entry name" value="Cytochrome P450"/>
    <property type="match status" value="1"/>
</dbReference>
<accession>A0A0G2FY95</accession>
<dbReference type="GO" id="GO:0004497">
    <property type="term" value="F:monooxygenase activity"/>
    <property type="evidence" value="ECO:0007669"/>
    <property type="project" value="UniProtKB-KW"/>
</dbReference>
<dbReference type="Pfam" id="PF00067">
    <property type="entry name" value="p450"/>
    <property type="match status" value="1"/>
</dbReference>
<gene>
    <name evidence="8" type="ORF">UCDDA912_g00823</name>
</gene>
<reference evidence="8 9" key="2">
    <citation type="submission" date="2015-05" db="EMBL/GenBank/DDBJ databases">
        <authorList>
            <person name="Morales-Cruz A."/>
            <person name="Amrine K.C."/>
            <person name="Cantu D."/>
        </authorList>
    </citation>
    <scope>NUCLEOTIDE SEQUENCE [LARGE SCALE GENOMIC DNA]</scope>
    <source>
        <strain evidence="8">DA912</strain>
    </source>
</reference>